<protein>
    <submittedName>
        <fullName evidence="2">Uncharacterized protein</fullName>
    </submittedName>
</protein>
<feature type="transmembrane region" description="Helical" evidence="1">
    <location>
        <begin position="126"/>
        <end position="146"/>
    </location>
</feature>
<feature type="transmembrane region" description="Helical" evidence="1">
    <location>
        <begin position="383"/>
        <end position="406"/>
    </location>
</feature>
<keyword evidence="3" id="KW-1185">Reference proteome</keyword>
<feature type="transmembrane region" description="Helical" evidence="1">
    <location>
        <begin position="292"/>
        <end position="309"/>
    </location>
</feature>
<dbReference type="SUPFAM" id="SSF141571">
    <property type="entry name" value="Pentapeptide repeat-like"/>
    <property type="match status" value="1"/>
</dbReference>
<accession>A0A066RJ94</accession>
<proteinExistence type="predicted"/>
<feature type="transmembrane region" description="Helical" evidence="1">
    <location>
        <begin position="23"/>
        <end position="42"/>
    </location>
</feature>
<organism evidence="2 3">
    <name type="scientific">Photobacterium galatheae</name>
    <dbReference type="NCBI Taxonomy" id="1654360"/>
    <lineage>
        <taxon>Bacteria</taxon>
        <taxon>Pseudomonadati</taxon>
        <taxon>Pseudomonadota</taxon>
        <taxon>Gammaproteobacteria</taxon>
        <taxon>Vibrionales</taxon>
        <taxon>Vibrionaceae</taxon>
        <taxon>Photobacterium</taxon>
    </lineage>
</organism>
<dbReference type="Proteomes" id="UP000027192">
    <property type="component" value="Unassembled WGS sequence"/>
</dbReference>
<evidence type="ECO:0000313" key="3">
    <source>
        <dbReference type="Proteomes" id="UP000027192"/>
    </source>
</evidence>
<evidence type="ECO:0000313" key="2">
    <source>
        <dbReference type="EMBL" id="KDM90510.1"/>
    </source>
</evidence>
<dbReference type="EMBL" id="JMIB01000031">
    <property type="protein sequence ID" value="KDM90510.1"/>
    <property type="molecule type" value="Genomic_DNA"/>
</dbReference>
<dbReference type="Gene3D" id="2.160.20.80">
    <property type="entry name" value="E3 ubiquitin-protein ligase SopA"/>
    <property type="match status" value="1"/>
</dbReference>
<feature type="transmembrane region" description="Helical" evidence="1">
    <location>
        <begin position="269"/>
        <end position="286"/>
    </location>
</feature>
<feature type="transmembrane region" description="Helical" evidence="1">
    <location>
        <begin position="54"/>
        <end position="82"/>
    </location>
</feature>
<keyword evidence="1" id="KW-1133">Transmembrane helix</keyword>
<comment type="caution">
    <text evidence="2">The sequence shown here is derived from an EMBL/GenBank/DDBJ whole genome shotgun (WGS) entry which is preliminary data.</text>
</comment>
<sequence>MVNEDDLHILETQINHSANEIRFILLFLLIAEVFILITLSGISDLQLLMRKDMYAIPFLGFSVDVVNFFIFAPLFIVTLTYIVNSSLFEHCKILKLFENNSHETKNIKTNFINRIYCHNNSLEKNLIIISISALTCITPNYIQFYLMARFLDYQSWIISLYHLLIITTTTFISIYFWIRTSNENLMNESYNDLKKTLSYIRKNIYLKGIENSPRLPAPINYLMTIILFFLFNYFHSLLIKHYDFTINDTIKIYSTINLKNLHTIINPNYSMFIINLISVISISIVYRRLHSTTIALIILFAFIEFIFFLKRDDIISNVNTIIHHINNMGYIYLIIIASSIAYKSKFIRLTIYKLLYKKTYNYRKTKLSEICFSGIELWNFIEISMILTLIICSFFLFMILITLLTFGKFHSTHLSFINDIYPRIDVSDKQVFELSKSSNLFEINNLDSYEFTQSIKTLRGCVSYSNETCHYIDPIKIKNRNLLFANFSMSKMYQVEITNSDLRFSNFYKSHLEGSKIHFSNLSSSNFTLAFLQGSEFLQVIWDNSKLMYTNLSESGIYASSLIDVNMCHVSLNYSSIRENKISCSSEQNIDKNCNCNISISNFSPLIIIDNKISNLSINFLDNKNKSNPIILFRNNKKIDGPENSAVEFNMRMGFNSGLIYITESDYKITTADSENLNNFQKKLESKLIPFTETSSNETFSSLKEKYINHIHNNFNHNSPPQTHLYIIMILSSVLYNSLSHNEIRYNLIGAESELIQLLFCKFYKSSNKTFETEQIINYYKQIINNNRHLEQNKKDLLIENIFTPSETNIDCFKEYINKKTNGAKPH</sequence>
<dbReference type="STRING" id="1654360.EA58_16415"/>
<dbReference type="OrthoDB" id="113135at135623"/>
<reference evidence="2 3" key="1">
    <citation type="submission" date="2014-04" db="EMBL/GenBank/DDBJ databases">
        <title>Draft genome sequence of Photobacterium halotolerans S2753: a solonamide, ngercheumicin and holomycin producer.</title>
        <authorList>
            <person name="Machado H.R."/>
            <person name="Gram L."/>
        </authorList>
    </citation>
    <scope>NUCLEOTIDE SEQUENCE [LARGE SCALE GENOMIC DNA]</scope>
    <source>
        <strain evidence="2 3">S2753</strain>
    </source>
</reference>
<name>A0A066RJ94_9GAMM</name>
<feature type="transmembrane region" description="Helical" evidence="1">
    <location>
        <begin position="215"/>
        <end position="234"/>
    </location>
</feature>
<keyword evidence="1" id="KW-0472">Membrane</keyword>
<keyword evidence="1" id="KW-0812">Transmembrane</keyword>
<gene>
    <name evidence="2" type="ORF">EA58_16415</name>
</gene>
<dbReference type="AlphaFoldDB" id="A0A066RJ94"/>
<evidence type="ECO:0000256" key="1">
    <source>
        <dbReference type="SAM" id="Phobius"/>
    </source>
</evidence>
<feature type="transmembrane region" description="Helical" evidence="1">
    <location>
        <begin position="158"/>
        <end position="178"/>
    </location>
</feature>
<feature type="transmembrane region" description="Helical" evidence="1">
    <location>
        <begin position="330"/>
        <end position="351"/>
    </location>
</feature>